<sequence>MSPGPAIIKISDGFVIHCLTETNYHQWAKGITTHLMMTDSWIPHIIDEPPKNPSKTFILRDNVICSLISSTIDQNQMHLVSDAHGYPMFAKACWESIKAAYTSVSITDGMDLYRDLNKVFYDPSLGVAKLLDQMDLLRRKLAVAAVAFTNPIWVSMVASKLLDGSDAWLSCRGTIKNLQPNELHPSQFRNFLLKEERVLIDARVLGTPQSCDTALFNNNGISNHNHGFNGISSQHRINSNSDSGATAHMTCRKEWLFDYTPISHYSVSTATKEPHIVEGKGTLRLLSYHDGKAVPISITNVLYVPNYAVNLISECCLEEKGCTIESSKNGRIIYDKYGNVAFIANRHNKLNKLNCKIVIPIKDTIIKDKQDQSLAVSSTIKSSKTNLIPIKGTIIKDKQDQSLAVSSTFKSPATISVWNQRLGHLSDSGIQTLTKRAQGLDIIPNKQGNSLKSESCISGKAHRAPFPTTITTTTTTTTTTKVNQLLHMDIAEPMNLASANHAKQVKSETIIPVKAIFSDNGGKFKSRDSDAFLTSKEISRQLATPHIPQQTGTAEHKNQNIMDSARSMRHYLQNILEQFQVSNYHPAATLTEVSNTLVAAQEQEGRTASPYYETVGSLIYAMIATRPDISAAISQVSKYLYYPTDTHWSAVNRILRSIKYFLNHPLTFSNNVIYLTGYYNVDWGGNLYSRRNTSGYVFFLGNSCISWRSSKQTVVALSTAEAEYVAATTATQELLFLKTFLTEIGYPINKTTTLYSDSQSAISNIKNIQLRHASNKHMDIKLYFLKDQVKLGTINLKYIYTLDQVADILTKGPPKPAFCKLANLLVSFLLFYYRKISVHFDTAGRLVFPPTTLAQREVILSNVDSALTIWANYDSKKINYRSAADPFPTIKKLRENIKTVTDEEFHLGITDAFVMIRDKHTHWTNVAPYGCFYAATGVRFAFIEGDADIINKPTVVVTSTSKFSEPRSLFGEDYSKIQAGDELLAINGLSFAEWFKKNQFKSGAGANAFGGQRAALKYLTAIYGEKNRLPSEDSITFKFKSRTNPQNSYTVNVPYVSIHDDECWDLGSNLYRNLTDITLPGTPSTSLPEHKHESNTVHISPRGYKMDSLEHLERKAAIEKRSSYSQKPVVSLSPTDVTEVSWGIYKPESTNMGIIKLDSFSPEETGIKGTAFLKAVLVIRSLLANELKDTNSVIYELRENSGGSVRFASNMVQLFKPDFHPFGDRYLMNPITQNIFVEGKDANADPYAKAWKETVPGSRYTNVLFINPMKPANTLGQAYVRPMGVFNNGGCYSSCEVFSGAIQSHGAGTVFGEDEQTGGGGAVVLTVDPFLVNASPTYFKKFPFTQELTSGSTTYANTLTVGVTKTIRVGLYSNRDIEDLGIKTDVVFRPQWSDLQPDPTTNTQYDRIAERLARIGQENGQSKLHFVSEPFAFEKPIGKFPLAVEAAGIDEFTVFQADGTTIVARQKAITTKQKFDIHVSTAASVLGNSYITIVGKTAGKQVLKTHRNVRTVPTDDNYMKISNPGFTFAGTSDSVGLYQSTTTASGDGWNNLKGSWMIGNGVKYANNVDSSLEAFFTASIGTRINIGLDVALDTETDYDFLYLSVKSSGGVEDFLLSSKSLDGTKTFNGVSGWNMIVKGIFPFTTKSEKFSVALKFVSARVVVDPLVLLSDRSLSLLLEISWLV</sequence>
<dbReference type="EMBL" id="JAFCIX010000037">
    <property type="protein sequence ID" value="KAH6600410.1"/>
    <property type="molecule type" value="Genomic_DNA"/>
</dbReference>
<dbReference type="Pfam" id="PF03572">
    <property type="entry name" value="Peptidase_S41"/>
    <property type="match status" value="1"/>
</dbReference>
<dbReference type="CDD" id="cd09272">
    <property type="entry name" value="RNase_HI_RT_Ty1"/>
    <property type="match status" value="1"/>
</dbReference>
<dbReference type="InterPro" id="IPR005151">
    <property type="entry name" value="Tail-specific_protease"/>
</dbReference>
<dbReference type="InterPro" id="IPR054722">
    <property type="entry name" value="PolX-like_BBD"/>
</dbReference>
<reference evidence="2 3" key="1">
    <citation type="submission" date="2021-02" db="EMBL/GenBank/DDBJ databases">
        <title>Variation within the Batrachochytrium salamandrivorans European outbreak.</title>
        <authorList>
            <person name="Kelly M."/>
            <person name="Pasmans F."/>
            <person name="Shea T.P."/>
            <person name="Munoz J.F."/>
            <person name="Carranza S."/>
            <person name="Cuomo C.A."/>
            <person name="Martel A."/>
        </authorList>
    </citation>
    <scope>NUCLEOTIDE SEQUENCE [LARGE SCALE GENOMIC DNA]</scope>
    <source>
        <strain evidence="2 3">AMFP18/2</strain>
    </source>
</reference>
<feature type="domain" description="Integrase catalytic" evidence="1">
    <location>
        <begin position="440"/>
        <end position="618"/>
    </location>
</feature>
<name>A0ABQ8FLM4_9FUNG</name>
<proteinExistence type="predicted"/>
<dbReference type="PANTHER" id="PTHR32060:SF22">
    <property type="entry name" value="CARBOXYL-TERMINAL-PROCESSING PEPTIDASE 3, CHLOROPLASTIC"/>
    <property type="match status" value="1"/>
</dbReference>
<dbReference type="InterPro" id="IPR036397">
    <property type="entry name" value="RNaseH_sf"/>
</dbReference>
<evidence type="ECO:0000259" key="1">
    <source>
        <dbReference type="PROSITE" id="PS50994"/>
    </source>
</evidence>
<dbReference type="SUPFAM" id="SSF52096">
    <property type="entry name" value="ClpP/crotonase"/>
    <property type="match status" value="1"/>
</dbReference>
<dbReference type="InterPro" id="IPR036034">
    <property type="entry name" value="PDZ_sf"/>
</dbReference>
<comment type="caution">
    <text evidence="2">The sequence shown here is derived from an EMBL/GenBank/DDBJ whole genome shotgun (WGS) entry which is preliminary data.</text>
</comment>
<dbReference type="SUPFAM" id="SSF53098">
    <property type="entry name" value="Ribonuclease H-like"/>
    <property type="match status" value="1"/>
</dbReference>
<gene>
    <name evidence="2" type="ORF">BASA50_002308</name>
</gene>
<dbReference type="InterPro" id="IPR001584">
    <property type="entry name" value="Integrase_cat-core"/>
</dbReference>
<dbReference type="Proteomes" id="UP001648503">
    <property type="component" value="Unassembled WGS sequence"/>
</dbReference>
<dbReference type="PANTHER" id="PTHR32060">
    <property type="entry name" value="TAIL-SPECIFIC PROTEASE"/>
    <property type="match status" value="1"/>
</dbReference>
<accession>A0ABQ8FLM4</accession>
<dbReference type="InterPro" id="IPR012337">
    <property type="entry name" value="RNaseH-like_sf"/>
</dbReference>
<dbReference type="Gene3D" id="3.30.420.10">
    <property type="entry name" value="Ribonuclease H-like superfamily/Ribonuclease H"/>
    <property type="match status" value="1"/>
</dbReference>
<organism evidence="2 3">
    <name type="scientific">Batrachochytrium salamandrivorans</name>
    <dbReference type="NCBI Taxonomy" id="1357716"/>
    <lineage>
        <taxon>Eukaryota</taxon>
        <taxon>Fungi</taxon>
        <taxon>Fungi incertae sedis</taxon>
        <taxon>Chytridiomycota</taxon>
        <taxon>Chytridiomycota incertae sedis</taxon>
        <taxon>Chytridiomycetes</taxon>
        <taxon>Rhizophydiales</taxon>
        <taxon>Rhizophydiales incertae sedis</taxon>
        <taxon>Batrachochytrium</taxon>
    </lineage>
</organism>
<dbReference type="PROSITE" id="PS50994">
    <property type="entry name" value="INTEGRASE"/>
    <property type="match status" value="1"/>
</dbReference>
<protein>
    <recommendedName>
        <fullName evidence="1">Integrase catalytic domain-containing protein</fullName>
    </recommendedName>
</protein>
<dbReference type="InterPro" id="IPR029045">
    <property type="entry name" value="ClpP/crotonase-like_dom_sf"/>
</dbReference>
<keyword evidence="3" id="KW-1185">Reference proteome</keyword>
<dbReference type="Gene3D" id="2.30.42.10">
    <property type="match status" value="1"/>
</dbReference>
<dbReference type="Gene3D" id="3.90.226.10">
    <property type="entry name" value="2-enoyl-CoA Hydratase, Chain A, domain 1"/>
    <property type="match status" value="1"/>
</dbReference>
<evidence type="ECO:0000313" key="3">
    <source>
        <dbReference type="Proteomes" id="UP001648503"/>
    </source>
</evidence>
<evidence type="ECO:0000313" key="2">
    <source>
        <dbReference type="EMBL" id="KAH6600410.1"/>
    </source>
</evidence>
<dbReference type="Pfam" id="PF22936">
    <property type="entry name" value="Pol_BBD"/>
    <property type="match status" value="1"/>
</dbReference>